<feature type="compositionally biased region" description="Low complexity" evidence="1">
    <location>
        <begin position="48"/>
        <end position="57"/>
    </location>
</feature>
<organism evidence="2 3">
    <name type="scientific">Salix udensis</name>
    <dbReference type="NCBI Taxonomy" id="889485"/>
    <lineage>
        <taxon>Eukaryota</taxon>
        <taxon>Viridiplantae</taxon>
        <taxon>Streptophyta</taxon>
        <taxon>Embryophyta</taxon>
        <taxon>Tracheophyta</taxon>
        <taxon>Spermatophyta</taxon>
        <taxon>Magnoliopsida</taxon>
        <taxon>eudicotyledons</taxon>
        <taxon>Gunneridae</taxon>
        <taxon>Pentapetalae</taxon>
        <taxon>rosids</taxon>
        <taxon>fabids</taxon>
        <taxon>Malpighiales</taxon>
        <taxon>Salicaceae</taxon>
        <taxon>Saliceae</taxon>
        <taxon>Salix</taxon>
    </lineage>
</organism>
<dbReference type="EMBL" id="JAPFFJ010000002">
    <property type="protein sequence ID" value="KAJ6433638.1"/>
    <property type="molecule type" value="Genomic_DNA"/>
</dbReference>
<keyword evidence="3" id="KW-1185">Reference proteome</keyword>
<comment type="caution">
    <text evidence="2">The sequence shown here is derived from an EMBL/GenBank/DDBJ whole genome shotgun (WGS) entry which is preliminary data.</text>
</comment>
<reference evidence="2 3" key="1">
    <citation type="journal article" date="2023" name="Int. J. Mol. Sci.">
        <title>De Novo Assembly and Annotation of 11 Diverse Shrub Willow (Salix) Genomes Reveals Novel Gene Organization in Sex-Linked Regions.</title>
        <authorList>
            <person name="Hyden B."/>
            <person name="Feng K."/>
            <person name="Yates T.B."/>
            <person name="Jawdy S."/>
            <person name="Cereghino C."/>
            <person name="Smart L.B."/>
            <person name="Muchero W."/>
        </authorList>
    </citation>
    <scope>NUCLEOTIDE SEQUENCE [LARGE SCALE GENOMIC DNA]</scope>
    <source>
        <tissue evidence="2">Shoot tip</tissue>
    </source>
</reference>
<sequence length="156" mass="16587">MQPSPGGSRNTSGGGGGGGGGGLARFRSAPATWLAALLEEEEEDPLKQNQNLTQLLTSNAPSSRNPVPFNDSSAAVEPGLFGTGGGFQRQNSPPDDFTGNSAIGSDQGCFPTMDSLQIMSICRQIWRFHLLVKGLESLISCKTLLLDMIHLLRKER</sequence>
<evidence type="ECO:0000313" key="2">
    <source>
        <dbReference type="EMBL" id="KAJ6433638.1"/>
    </source>
</evidence>
<feature type="compositionally biased region" description="Polar residues" evidence="1">
    <location>
        <begin position="88"/>
        <end position="103"/>
    </location>
</feature>
<feature type="compositionally biased region" description="Polar residues" evidence="1">
    <location>
        <begin position="1"/>
        <end position="11"/>
    </location>
</feature>
<dbReference type="AlphaFoldDB" id="A0AAD6L1V6"/>
<evidence type="ECO:0000313" key="3">
    <source>
        <dbReference type="Proteomes" id="UP001162972"/>
    </source>
</evidence>
<feature type="region of interest" description="Disordered" evidence="1">
    <location>
        <begin position="39"/>
        <end position="103"/>
    </location>
</feature>
<proteinExistence type="predicted"/>
<protein>
    <submittedName>
        <fullName evidence="2">Uncharacterized protein</fullName>
    </submittedName>
</protein>
<feature type="compositionally biased region" description="Polar residues" evidence="1">
    <location>
        <begin position="58"/>
        <end position="73"/>
    </location>
</feature>
<name>A0AAD6L1V6_9ROSI</name>
<evidence type="ECO:0000256" key="1">
    <source>
        <dbReference type="SAM" id="MobiDB-lite"/>
    </source>
</evidence>
<accession>A0AAD6L1V6</accession>
<gene>
    <name evidence="2" type="ORF">OIU84_017353</name>
</gene>
<feature type="compositionally biased region" description="Gly residues" evidence="1">
    <location>
        <begin position="12"/>
        <end position="23"/>
    </location>
</feature>
<feature type="region of interest" description="Disordered" evidence="1">
    <location>
        <begin position="1"/>
        <end position="25"/>
    </location>
</feature>
<dbReference type="Proteomes" id="UP001162972">
    <property type="component" value="Chromosome 13"/>
</dbReference>